<sequence length="476" mass="51171">MHSKPASALAIPTRRIALALACAVQGGAALAQTGHEGHAMPPAAAAATAGDAAPGQGMTAHDMAGHDMAGHAMAGHDMGGHTMPALLGPYAMNREASGTSWQPESSPMYATMFHSGGWSGMAQANATLAYTDQGGRRGAAKTFVPSMAMVMGSRAVGEHGRLGLRAMLSLDPLMGRRGYPNLFATGETADGVTKLVDRQHPHDFVMELAASYSHDLGGGRAAYLYAGLPGEPALGPPAFMHRISGLDNPEAPIGHHWFDSTHITWGVVTAGFSTNLWKVEASAFKGREPDEKRWDFEMPRLDSWSVRAFWNPTANLSLQASTGHIESPEQLHPDEDEQRTTLSATWNRPLGPGANWATTVAWSLKDIRPGGSYNGWLAETAVRWADRHTVYARAERVEESELFGEDEPLHHDVFTVNKLSLGYQYELPVTSDLRLAVGGLASAYGYASALEPAYGRDGIKSFLVYLRASFGDRRIR</sequence>
<keyword evidence="3" id="KW-1185">Reference proteome</keyword>
<dbReference type="STRING" id="1166337.SAMN05192580_3768"/>
<dbReference type="InterPro" id="IPR006311">
    <property type="entry name" value="TAT_signal"/>
</dbReference>
<dbReference type="Proteomes" id="UP000198824">
    <property type="component" value="Unassembled WGS sequence"/>
</dbReference>
<dbReference type="EMBL" id="FOZG01000003">
    <property type="protein sequence ID" value="SFS12545.1"/>
    <property type="molecule type" value="Genomic_DNA"/>
</dbReference>
<organism evidence="2 3">
    <name type="scientific">Sphingomonas jatrophae</name>
    <dbReference type="NCBI Taxonomy" id="1166337"/>
    <lineage>
        <taxon>Bacteria</taxon>
        <taxon>Pseudomonadati</taxon>
        <taxon>Pseudomonadota</taxon>
        <taxon>Alphaproteobacteria</taxon>
        <taxon>Sphingomonadales</taxon>
        <taxon>Sphingomonadaceae</taxon>
        <taxon>Sphingomonas</taxon>
    </lineage>
</organism>
<accession>A0A1I6MA05</accession>
<dbReference type="PROSITE" id="PS51318">
    <property type="entry name" value="TAT"/>
    <property type="match status" value="1"/>
</dbReference>
<dbReference type="SUPFAM" id="SSF56935">
    <property type="entry name" value="Porins"/>
    <property type="match status" value="1"/>
</dbReference>
<keyword evidence="1" id="KW-0732">Signal</keyword>
<reference evidence="2 3" key="1">
    <citation type="submission" date="2016-10" db="EMBL/GenBank/DDBJ databases">
        <authorList>
            <person name="de Groot N.N."/>
        </authorList>
    </citation>
    <scope>NUCLEOTIDE SEQUENCE [LARGE SCALE GENOMIC DNA]</scope>
    <source>
        <strain evidence="2 3">S5-249</strain>
    </source>
</reference>
<proteinExistence type="predicted"/>
<evidence type="ECO:0000256" key="1">
    <source>
        <dbReference type="SAM" id="SignalP"/>
    </source>
</evidence>
<dbReference type="RefSeq" id="WP_131819303.1">
    <property type="nucleotide sequence ID" value="NZ_FOZG01000003.1"/>
</dbReference>
<evidence type="ECO:0008006" key="4">
    <source>
        <dbReference type="Google" id="ProtNLM"/>
    </source>
</evidence>
<name>A0A1I6MA05_9SPHN</name>
<gene>
    <name evidence="2" type="ORF">SAMN05192580_3768</name>
</gene>
<feature type="signal peptide" evidence="1">
    <location>
        <begin position="1"/>
        <end position="31"/>
    </location>
</feature>
<evidence type="ECO:0000313" key="3">
    <source>
        <dbReference type="Proteomes" id="UP000198824"/>
    </source>
</evidence>
<protein>
    <recommendedName>
        <fullName evidence="4">Beta-barrel porin-2, OmpL-like. bbp2</fullName>
    </recommendedName>
</protein>
<dbReference type="AlphaFoldDB" id="A0A1I6MA05"/>
<feature type="chain" id="PRO_5011630765" description="Beta-barrel porin-2, OmpL-like. bbp2" evidence="1">
    <location>
        <begin position="32"/>
        <end position="476"/>
    </location>
</feature>
<evidence type="ECO:0000313" key="2">
    <source>
        <dbReference type="EMBL" id="SFS12545.1"/>
    </source>
</evidence>
<dbReference type="OrthoDB" id="5490906at2"/>